<dbReference type="Proteomes" id="UP000638188">
    <property type="component" value="Unassembled WGS sequence"/>
</dbReference>
<dbReference type="Pfam" id="PF03476">
    <property type="entry name" value="MOSC_N"/>
    <property type="match status" value="1"/>
</dbReference>
<dbReference type="PROSITE" id="PS51340">
    <property type="entry name" value="MOSC"/>
    <property type="match status" value="1"/>
</dbReference>
<gene>
    <name evidence="2" type="ORF">GCM10007418_28440</name>
</gene>
<keyword evidence="3" id="KW-1185">Reference proteome</keyword>
<name>A0ABQ1PYL0_9GAMM</name>
<dbReference type="RefSeq" id="WP_150278764.1">
    <property type="nucleotide sequence ID" value="NZ_BMFF01000006.1"/>
</dbReference>
<feature type="domain" description="MOSC" evidence="1">
    <location>
        <begin position="140"/>
        <end position="288"/>
    </location>
</feature>
<reference evidence="3" key="1">
    <citation type="journal article" date="2019" name="Int. J. Syst. Evol. Microbiol.">
        <title>The Global Catalogue of Microorganisms (GCM) 10K type strain sequencing project: providing services to taxonomists for standard genome sequencing and annotation.</title>
        <authorList>
            <consortium name="The Broad Institute Genomics Platform"/>
            <consortium name="The Broad Institute Genome Sequencing Center for Infectious Disease"/>
            <person name="Wu L."/>
            <person name="Ma J."/>
        </authorList>
    </citation>
    <scope>NUCLEOTIDE SEQUENCE [LARGE SCALE GENOMIC DNA]</scope>
    <source>
        <strain evidence="3">CGMCC 1.12482</strain>
    </source>
</reference>
<organism evidence="2 3">
    <name type="scientific">Halopseudomonas salina</name>
    <dbReference type="NCBI Taxonomy" id="1323744"/>
    <lineage>
        <taxon>Bacteria</taxon>
        <taxon>Pseudomonadati</taxon>
        <taxon>Pseudomonadota</taxon>
        <taxon>Gammaproteobacteria</taxon>
        <taxon>Pseudomonadales</taxon>
        <taxon>Pseudomonadaceae</taxon>
        <taxon>Halopseudomonas</taxon>
    </lineage>
</organism>
<dbReference type="InterPro" id="IPR011037">
    <property type="entry name" value="Pyrv_Knase-like_insert_dom_sf"/>
</dbReference>
<dbReference type="InterPro" id="IPR005302">
    <property type="entry name" value="MoCF_Sase_C"/>
</dbReference>
<dbReference type="EMBL" id="BMFF01000006">
    <property type="protein sequence ID" value="GGD07685.1"/>
    <property type="molecule type" value="Genomic_DNA"/>
</dbReference>
<sequence>MQKVGTVQSIWRYPVKGMAGESMQQCHLSANGLLGDRTWAVQDLERQEIQSCKFRPDLLKCRASQRLDNHGDLSGQVDVSFPGGIVLGSDDPSVHKQVSDTIGYASTLQSLRPFPENAAFFRRHKADATTWLKELKATFTREPGEPLPDLDNLPPDMQEFVSLPGTFFLVSPFHILTSASLQHMQQINSNADWDVERFRPNLVIETLPGMEGLIEQTWLGKQLRIGDTTIQCTGTAPRCGAVTRAQANLQTDKSILRSIVQAAEQNLGIYGAIDGNSLLNVGEEVWLETL</sequence>
<accession>A0ABQ1PYL0</accession>
<dbReference type="InterPro" id="IPR005303">
    <property type="entry name" value="MOCOS_middle"/>
</dbReference>
<comment type="caution">
    <text evidence="2">The sequence shown here is derived from an EMBL/GenBank/DDBJ whole genome shotgun (WGS) entry which is preliminary data.</text>
</comment>
<proteinExistence type="predicted"/>
<evidence type="ECO:0000313" key="3">
    <source>
        <dbReference type="Proteomes" id="UP000638188"/>
    </source>
</evidence>
<evidence type="ECO:0000313" key="2">
    <source>
        <dbReference type="EMBL" id="GGD07685.1"/>
    </source>
</evidence>
<protein>
    <submittedName>
        <fullName evidence="2">Molybdenum cofactor sulfurase</fullName>
    </submittedName>
</protein>
<dbReference type="SUPFAM" id="SSF50800">
    <property type="entry name" value="PK beta-barrel domain-like"/>
    <property type="match status" value="1"/>
</dbReference>
<dbReference type="Pfam" id="PF03473">
    <property type="entry name" value="MOSC"/>
    <property type="match status" value="1"/>
</dbReference>
<evidence type="ECO:0000259" key="1">
    <source>
        <dbReference type="PROSITE" id="PS51340"/>
    </source>
</evidence>
<dbReference type="Gene3D" id="2.40.33.20">
    <property type="entry name" value="PK beta-barrel domain-like"/>
    <property type="match status" value="1"/>
</dbReference>